<dbReference type="AlphaFoldDB" id="A0A812UBS0"/>
<evidence type="ECO:0000313" key="2">
    <source>
        <dbReference type="EMBL" id="CAE7568774.1"/>
    </source>
</evidence>
<organism evidence="2 3">
    <name type="scientific">Symbiodinium natans</name>
    <dbReference type="NCBI Taxonomy" id="878477"/>
    <lineage>
        <taxon>Eukaryota</taxon>
        <taxon>Sar</taxon>
        <taxon>Alveolata</taxon>
        <taxon>Dinophyceae</taxon>
        <taxon>Suessiales</taxon>
        <taxon>Symbiodiniaceae</taxon>
        <taxon>Symbiodinium</taxon>
    </lineage>
</organism>
<evidence type="ECO:0000313" key="3">
    <source>
        <dbReference type="Proteomes" id="UP000604046"/>
    </source>
</evidence>
<keyword evidence="3" id="KW-1185">Reference proteome</keyword>
<reference evidence="2" key="1">
    <citation type="submission" date="2021-02" db="EMBL/GenBank/DDBJ databases">
        <authorList>
            <person name="Dougan E. K."/>
            <person name="Rhodes N."/>
            <person name="Thang M."/>
            <person name="Chan C."/>
        </authorList>
    </citation>
    <scope>NUCLEOTIDE SEQUENCE</scope>
</reference>
<protein>
    <submittedName>
        <fullName evidence="2">Uncharacterized protein</fullName>
    </submittedName>
</protein>
<accession>A0A812UBS0</accession>
<proteinExistence type="predicted"/>
<dbReference type="Proteomes" id="UP000604046">
    <property type="component" value="Unassembled WGS sequence"/>
</dbReference>
<feature type="region of interest" description="Disordered" evidence="1">
    <location>
        <begin position="273"/>
        <end position="303"/>
    </location>
</feature>
<evidence type="ECO:0000256" key="1">
    <source>
        <dbReference type="SAM" id="MobiDB-lite"/>
    </source>
</evidence>
<comment type="caution">
    <text evidence="2">The sequence shown here is derived from an EMBL/GenBank/DDBJ whole genome shotgun (WGS) entry which is preliminary data.</text>
</comment>
<sequence>MRWAPIPIRRDAGIAAWQPSWICPRCAESVELADLEVPSGVGDECRECNRTVRWVFDRRTHSGRTECSRGCSGGERQLTMAAPSAPAPALPTSPVPGAAAAVPADAAAVGMQRALAPPHVDVDPRAAGAPRTAVPAAFWFACGPPAGSVSDATNSWLYAWRADPRARGWWDEAQQLLMAFEPVAPQDLAATLRRAAEAAPAHAHHFPDLLARLERACLPGGARVHVGWAVRQLRESDGYLLAPVQEALLECFGGLHTRSAFAPERRVSFHQRAAELASPAGGDGPASSTNEAAADQERADQAANSGIAGDEHGMLQEANSDIDAAGVCYVLSIVGWRRVDGEPWSDTMTRMNQRAVQLCGNRDEKSMAELGLQMGSQNSVDRSLTRTGKSKDGLHEAQGRLQVWEAARSLAFLPTLLGGLGLCSAERVRAAAYWAAWADALPVMHQRRPDAAARCARELAAADAAAAPSLRAAAAAGAVLDAEGWTTRPDWPALLEGVAPAPAPDEPAETGDWIRGWQRPAARALNTSYRERLLLSLRADSRALLRSQSGAHAGEWLRAIPADAASTLAPPEMLIALRRRLRLPLPLAAARCGGGGEAGCGARVDELGDHRAACARSGLLARRAPLLERAWVRVAREAVGAEGWQRRWWGFLSCAQQRALASTLLGGIWRAPAQPGGDGQPTLSEVVELAEPALPSLLPLRAA</sequence>
<name>A0A812UBS0_9DINO</name>
<dbReference type="EMBL" id="CAJNDS010002704">
    <property type="protein sequence ID" value="CAE7568774.1"/>
    <property type="molecule type" value="Genomic_DNA"/>
</dbReference>
<gene>
    <name evidence="2" type="ORF">SNAT2548_LOCUS32322</name>
</gene>